<proteinExistence type="predicted"/>
<evidence type="ECO:0000313" key="2">
    <source>
        <dbReference type="Proteomes" id="UP000292881"/>
    </source>
</evidence>
<protein>
    <recommendedName>
        <fullName evidence="3">7-cyano-7-deazaguanine synthase</fullName>
    </recommendedName>
</protein>
<gene>
    <name evidence="1" type="ORF">ESO86_00005</name>
</gene>
<reference evidence="1 2" key="1">
    <citation type="submission" date="2019-01" db="EMBL/GenBank/DDBJ databases">
        <authorList>
            <person name="Li J."/>
        </authorList>
    </citation>
    <scope>NUCLEOTIDE SEQUENCE [LARGE SCALE GENOMIC DNA]</scope>
    <source>
        <strain evidence="1 2">CGMCC 4.7180</strain>
    </source>
</reference>
<organism evidence="1 2">
    <name type="scientific">Agromyces binzhouensis</name>
    <dbReference type="NCBI Taxonomy" id="1817495"/>
    <lineage>
        <taxon>Bacteria</taxon>
        <taxon>Bacillati</taxon>
        <taxon>Actinomycetota</taxon>
        <taxon>Actinomycetes</taxon>
        <taxon>Micrococcales</taxon>
        <taxon>Microbacteriaceae</taxon>
        <taxon>Agromyces</taxon>
    </lineage>
</organism>
<feature type="non-terminal residue" evidence="1">
    <location>
        <position position="302"/>
    </location>
</feature>
<accession>A0A4Q2JU57</accession>
<evidence type="ECO:0008006" key="3">
    <source>
        <dbReference type="Google" id="ProtNLM"/>
    </source>
</evidence>
<comment type="caution">
    <text evidence="1">The sequence shown here is derived from an EMBL/GenBank/DDBJ whole genome shotgun (WGS) entry which is preliminary data.</text>
</comment>
<sequence length="302" mass="33458">MTDELAWNLSHDVPTVLRGVRPELGPIDVTVRDAIPPSPPGEAVATGYSGGVDSYATLARHHFAADVPASVRVTQLLYNNVGSHGRGERGRRLSSRRLAPLRSGAESMGLPLFDVDSNVDDLYSAPGLGFQQTHTMRNAAVAHLLAGGIRHFLYASSVPYADVAATPSFDVSFADPILLPFLSHRSLTLQPAVTDLDRWQKTELVTHVPHSYDRLDVCIESVDGTNCSRCWKCRRTMITLDLLGALDRYRSVFDVPDDPRWKQEYIREALLRQSLPSTRSIVRIYDERVGIPRSWRMAAGGR</sequence>
<dbReference type="OrthoDB" id="5413327at2"/>
<dbReference type="AlphaFoldDB" id="A0A4Q2JU57"/>
<evidence type="ECO:0000313" key="1">
    <source>
        <dbReference type="EMBL" id="RXZ51875.1"/>
    </source>
</evidence>
<keyword evidence="2" id="KW-1185">Reference proteome</keyword>
<dbReference type="Proteomes" id="UP000292881">
    <property type="component" value="Unassembled WGS sequence"/>
</dbReference>
<dbReference type="EMBL" id="SDPL01000001">
    <property type="protein sequence ID" value="RXZ51875.1"/>
    <property type="molecule type" value="Genomic_DNA"/>
</dbReference>
<name>A0A4Q2JU57_9MICO</name>